<dbReference type="SUPFAM" id="SSF51735">
    <property type="entry name" value="NAD(P)-binding Rossmann-fold domains"/>
    <property type="match status" value="1"/>
</dbReference>
<name>A0A1Z5K924_FISSO</name>
<sequence length="305" mass="33567">MLHRITLFVIATFLCNIGSSLKPVLVTGASGRTGRLVFEQLVKDPRFDPKALVRSERSAQKLRKAVPQIKLDQIVVCDITQADINWQGNTPQIVICTSAVPVISKRSLALAFLKAPFNLIRGKKPIDFRSFRFKWQGGQYPELVDYQGVINQIEWAKKMGAKQIVLVGSMGGTDPSNFLNSVGKDKDGNGNGDILLWKRKAERYLVESGLDYCIIHPGGLTDGPAGVEDFVLDVNDILLERKKRSISRSDVANLCVAALVEGEGKKIALDCITQTVGEGGAAKVRSPEEAYKEFLAENKVYDYAL</sequence>
<dbReference type="Gene3D" id="3.40.50.720">
    <property type="entry name" value="NAD(P)-binding Rossmann-like Domain"/>
    <property type="match status" value="1"/>
</dbReference>
<feature type="signal peptide" evidence="1">
    <location>
        <begin position="1"/>
        <end position="20"/>
    </location>
</feature>
<evidence type="ECO:0000259" key="2">
    <source>
        <dbReference type="Pfam" id="PF13460"/>
    </source>
</evidence>
<dbReference type="CDD" id="cd05243">
    <property type="entry name" value="SDR_a5"/>
    <property type="match status" value="1"/>
</dbReference>
<feature type="domain" description="NAD(P)-binding" evidence="2">
    <location>
        <begin position="28"/>
        <end position="259"/>
    </location>
</feature>
<organism evidence="3 4">
    <name type="scientific">Fistulifera solaris</name>
    <name type="common">Oleaginous diatom</name>
    <dbReference type="NCBI Taxonomy" id="1519565"/>
    <lineage>
        <taxon>Eukaryota</taxon>
        <taxon>Sar</taxon>
        <taxon>Stramenopiles</taxon>
        <taxon>Ochrophyta</taxon>
        <taxon>Bacillariophyta</taxon>
        <taxon>Bacillariophyceae</taxon>
        <taxon>Bacillariophycidae</taxon>
        <taxon>Naviculales</taxon>
        <taxon>Naviculaceae</taxon>
        <taxon>Fistulifera</taxon>
    </lineage>
</organism>
<comment type="caution">
    <text evidence="3">The sequence shown here is derived from an EMBL/GenBank/DDBJ whole genome shotgun (WGS) entry which is preliminary data.</text>
</comment>
<dbReference type="PANTHER" id="PTHR14194:SF86">
    <property type="entry name" value="OS05G0110300 PROTEIN"/>
    <property type="match status" value="1"/>
</dbReference>
<dbReference type="AlphaFoldDB" id="A0A1Z5K924"/>
<dbReference type="InterPro" id="IPR016040">
    <property type="entry name" value="NAD(P)-bd_dom"/>
</dbReference>
<dbReference type="Proteomes" id="UP000198406">
    <property type="component" value="Unassembled WGS sequence"/>
</dbReference>
<proteinExistence type="predicted"/>
<keyword evidence="1" id="KW-0732">Signal</keyword>
<dbReference type="InParanoid" id="A0A1Z5K924"/>
<dbReference type="InterPro" id="IPR036291">
    <property type="entry name" value="NAD(P)-bd_dom_sf"/>
</dbReference>
<protein>
    <recommendedName>
        <fullName evidence="2">NAD(P)-binding domain-containing protein</fullName>
    </recommendedName>
</protein>
<dbReference type="InterPro" id="IPR044163">
    <property type="entry name" value="SARED1-like"/>
</dbReference>
<accession>A0A1Z5K924</accession>
<reference evidence="3 4" key="1">
    <citation type="journal article" date="2015" name="Plant Cell">
        <title>Oil accumulation by the oleaginous diatom Fistulifera solaris as revealed by the genome and transcriptome.</title>
        <authorList>
            <person name="Tanaka T."/>
            <person name="Maeda Y."/>
            <person name="Veluchamy A."/>
            <person name="Tanaka M."/>
            <person name="Abida H."/>
            <person name="Marechal E."/>
            <person name="Bowler C."/>
            <person name="Muto M."/>
            <person name="Sunaga Y."/>
            <person name="Tanaka M."/>
            <person name="Yoshino T."/>
            <person name="Taniguchi T."/>
            <person name="Fukuda Y."/>
            <person name="Nemoto M."/>
            <person name="Matsumoto M."/>
            <person name="Wong P.S."/>
            <person name="Aburatani S."/>
            <person name="Fujibuchi W."/>
        </authorList>
    </citation>
    <scope>NUCLEOTIDE SEQUENCE [LARGE SCALE GENOMIC DNA]</scope>
    <source>
        <strain evidence="3 4">JPCC DA0580</strain>
    </source>
</reference>
<dbReference type="Pfam" id="PF13460">
    <property type="entry name" value="NAD_binding_10"/>
    <property type="match status" value="1"/>
</dbReference>
<evidence type="ECO:0000313" key="4">
    <source>
        <dbReference type="Proteomes" id="UP000198406"/>
    </source>
</evidence>
<dbReference type="PANTHER" id="PTHR14194">
    <property type="entry name" value="NITROGEN METABOLIC REGULATION PROTEIN NMR-RELATED"/>
    <property type="match status" value="1"/>
</dbReference>
<dbReference type="GO" id="GO:0016491">
    <property type="term" value="F:oxidoreductase activity"/>
    <property type="evidence" value="ECO:0007669"/>
    <property type="project" value="InterPro"/>
</dbReference>
<dbReference type="OrthoDB" id="419598at2759"/>
<dbReference type="EMBL" id="BDSP01000187">
    <property type="protein sequence ID" value="GAX22727.1"/>
    <property type="molecule type" value="Genomic_DNA"/>
</dbReference>
<keyword evidence="4" id="KW-1185">Reference proteome</keyword>
<evidence type="ECO:0000256" key="1">
    <source>
        <dbReference type="SAM" id="SignalP"/>
    </source>
</evidence>
<feature type="chain" id="PRO_5011966984" description="NAD(P)-binding domain-containing protein" evidence="1">
    <location>
        <begin position="21"/>
        <end position="305"/>
    </location>
</feature>
<gene>
    <name evidence="3" type="ORF">FisN_4Hh161</name>
</gene>
<evidence type="ECO:0000313" key="3">
    <source>
        <dbReference type="EMBL" id="GAX22727.1"/>
    </source>
</evidence>